<comment type="caution">
    <text evidence="2">The sequence shown here is derived from an EMBL/GenBank/DDBJ whole genome shotgun (WGS) entry which is preliminary data.</text>
</comment>
<dbReference type="Gene3D" id="2.60.130.10">
    <property type="entry name" value="Aromatic compound dioxygenase"/>
    <property type="match status" value="1"/>
</dbReference>
<dbReference type="GO" id="GO:0005506">
    <property type="term" value="F:iron ion binding"/>
    <property type="evidence" value="ECO:0007669"/>
    <property type="project" value="InterPro"/>
</dbReference>
<dbReference type="GO" id="GO:0018576">
    <property type="term" value="F:catechol 1,2-dioxygenase activity"/>
    <property type="evidence" value="ECO:0007669"/>
    <property type="project" value="InterPro"/>
</dbReference>
<evidence type="ECO:0000313" key="2">
    <source>
        <dbReference type="EMBL" id="PWJ45775.1"/>
    </source>
</evidence>
<keyword evidence="2" id="KW-0560">Oxidoreductase</keyword>
<dbReference type="SUPFAM" id="SSF49482">
    <property type="entry name" value="Aromatic compound dioxygenase"/>
    <property type="match status" value="1"/>
</dbReference>
<dbReference type="InterPro" id="IPR015889">
    <property type="entry name" value="Intradiol_dOase_core"/>
</dbReference>
<dbReference type="RefSeq" id="WP_245961973.1">
    <property type="nucleotide sequence ID" value="NZ_QGDQ01000052.1"/>
</dbReference>
<protein>
    <submittedName>
        <fullName evidence="2">Catechol dioxygenase-like protein</fullName>
    </submittedName>
</protein>
<name>A0A315ZJH6_9ACTN</name>
<evidence type="ECO:0000259" key="1">
    <source>
        <dbReference type="Pfam" id="PF04444"/>
    </source>
</evidence>
<gene>
    <name evidence="2" type="ORF">BXY45_1521</name>
</gene>
<dbReference type="EMBL" id="QGDQ01000052">
    <property type="protein sequence ID" value="PWJ45775.1"/>
    <property type="molecule type" value="Genomic_DNA"/>
</dbReference>
<dbReference type="PANTHER" id="PTHR33711:SF7">
    <property type="entry name" value="INTRADIOL RING-CLEAVAGE DIOXYGENASES DOMAIN-CONTAINING PROTEIN-RELATED"/>
    <property type="match status" value="1"/>
</dbReference>
<keyword evidence="2" id="KW-0223">Dioxygenase</keyword>
<proteinExistence type="predicted"/>
<evidence type="ECO:0000313" key="3">
    <source>
        <dbReference type="Proteomes" id="UP000245469"/>
    </source>
</evidence>
<sequence length="134" mass="15064">MSPSVSPSASPAEVSDEQRAREEELVELVVASFDGAPDERLRHLLQALVRHLHAFVRDVRLTEAEWGAAIAFLTRVGHTTSENRQEFVLLSDVLGLSMQTVAVRTSASRCDHAARMRLERGRFSQRYRSQHPTI</sequence>
<dbReference type="GO" id="GO:0009712">
    <property type="term" value="P:catechol-containing compound metabolic process"/>
    <property type="evidence" value="ECO:0007669"/>
    <property type="project" value="InterPro"/>
</dbReference>
<dbReference type="InterPro" id="IPR007535">
    <property type="entry name" value="Catechol_dOase_N"/>
</dbReference>
<dbReference type="AlphaFoldDB" id="A0A315ZJH6"/>
<dbReference type="InterPro" id="IPR050770">
    <property type="entry name" value="Intradiol_RC_Dioxygenase"/>
</dbReference>
<dbReference type="PANTHER" id="PTHR33711">
    <property type="entry name" value="DIOXYGENASE, PUTATIVE (AFU_ORTHOLOGUE AFUA_2G02910)-RELATED"/>
    <property type="match status" value="1"/>
</dbReference>
<dbReference type="Proteomes" id="UP000245469">
    <property type="component" value="Unassembled WGS sequence"/>
</dbReference>
<keyword evidence="3" id="KW-1185">Reference proteome</keyword>
<organism evidence="2 3">
    <name type="scientific">Quadrisphaera granulorum</name>
    <dbReference type="NCBI Taxonomy" id="317664"/>
    <lineage>
        <taxon>Bacteria</taxon>
        <taxon>Bacillati</taxon>
        <taxon>Actinomycetota</taxon>
        <taxon>Actinomycetes</taxon>
        <taxon>Kineosporiales</taxon>
        <taxon>Kineosporiaceae</taxon>
        <taxon>Quadrisphaera</taxon>
    </lineage>
</organism>
<feature type="domain" description="Catechol dioxygenase N-terminal" evidence="1">
    <location>
        <begin position="38"/>
        <end position="106"/>
    </location>
</feature>
<reference evidence="2 3" key="1">
    <citation type="submission" date="2018-03" db="EMBL/GenBank/DDBJ databases">
        <title>Genomic Encyclopedia of Archaeal and Bacterial Type Strains, Phase II (KMG-II): from individual species to whole genera.</title>
        <authorList>
            <person name="Goeker M."/>
        </authorList>
    </citation>
    <scope>NUCLEOTIDE SEQUENCE [LARGE SCALE GENOMIC DNA]</scope>
    <source>
        <strain evidence="2 3">DSM 44889</strain>
    </source>
</reference>
<feature type="non-terminal residue" evidence="2">
    <location>
        <position position="134"/>
    </location>
</feature>
<dbReference type="Pfam" id="PF04444">
    <property type="entry name" value="Dioxygenase_N"/>
    <property type="match status" value="1"/>
</dbReference>
<accession>A0A315ZJH6</accession>